<evidence type="ECO:0000256" key="1">
    <source>
        <dbReference type="ARBA" id="ARBA00005384"/>
    </source>
</evidence>
<dbReference type="Pfam" id="PF00155">
    <property type="entry name" value="Aminotran_1_2"/>
    <property type="match status" value="1"/>
</dbReference>
<dbReference type="SUPFAM" id="SSF46785">
    <property type="entry name" value="Winged helix' DNA-binding domain"/>
    <property type="match status" value="1"/>
</dbReference>
<dbReference type="CDD" id="cd07377">
    <property type="entry name" value="WHTH_GntR"/>
    <property type="match status" value="1"/>
</dbReference>
<dbReference type="Gene3D" id="3.90.1150.10">
    <property type="entry name" value="Aspartate Aminotransferase, domain 1"/>
    <property type="match status" value="1"/>
</dbReference>
<comment type="caution">
    <text evidence="7">The sequence shown here is derived from an EMBL/GenBank/DDBJ whole genome shotgun (WGS) entry which is preliminary data.</text>
</comment>
<dbReference type="Proteomes" id="UP001069802">
    <property type="component" value="Unassembled WGS sequence"/>
</dbReference>
<evidence type="ECO:0000256" key="2">
    <source>
        <dbReference type="ARBA" id="ARBA00022898"/>
    </source>
</evidence>
<dbReference type="InterPro" id="IPR051446">
    <property type="entry name" value="HTH_trans_reg/aminotransferase"/>
</dbReference>
<dbReference type="GO" id="GO:0008483">
    <property type="term" value="F:transaminase activity"/>
    <property type="evidence" value="ECO:0007669"/>
    <property type="project" value="UniProtKB-KW"/>
</dbReference>
<evidence type="ECO:0000256" key="3">
    <source>
        <dbReference type="ARBA" id="ARBA00023015"/>
    </source>
</evidence>
<name>A0ABT4LNS7_9PROT</name>
<dbReference type="InterPro" id="IPR015421">
    <property type="entry name" value="PyrdxlP-dep_Trfase_major"/>
</dbReference>
<keyword evidence="4" id="KW-0238">DNA-binding</keyword>
<dbReference type="InterPro" id="IPR000524">
    <property type="entry name" value="Tscrpt_reg_HTH_GntR"/>
</dbReference>
<organism evidence="7 8">
    <name type="scientific">Kiloniella laminariae</name>
    <dbReference type="NCBI Taxonomy" id="454162"/>
    <lineage>
        <taxon>Bacteria</taxon>
        <taxon>Pseudomonadati</taxon>
        <taxon>Pseudomonadota</taxon>
        <taxon>Alphaproteobacteria</taxon>
        <taxon>Rhodospirillales</taxon>
        <taxon>Kiloniellaceae</taxon>
        <taxon>Kiloniella</taxon>
    </lineage>
</organism>
<accession>A0ABT4LNS7</accession>
<dbReference type="Pfam" id="PF00392">
    <property type="entry name" value="GntR"/>
    <property type="match status" value="1"/>
</dbReference>
<evidence type="ECO:0000259" key="6">
    <source>
        <dbReference type="PROSITE" id="PS50949"/>
    </source>
</evidence>
<evidence type="ECO:0000313" key="8">
    <source>
        <dbReference type="Proteomes" id="UP001069802"/>
    </source>
</evidence>
<gene>
    <name evidence="7" type="ORF">O4H49_18410</name>
</gene>
<sequence>MWIPENLDPDLSCYRAITECLVQDVTSGKLADGDKLPPMRELADHLGVTVGTVLRAYNLAEQRGILVKQTGRGSFVRKGKTEAWQKQQLLDETGTVDLSRNAPPFINLEALLRRSLMEISRDSNLDGMLEYGQSQGLERHREILCQWLGGRGFTADPSRIIITGGAQQALTTALGALTSPGDTVLVEELSYPGIKNFARFFGINLVPVALDEGGLLPASVEQACLRNSVKALYCMPFAHNPTTATMSEERRAEIAGMADRYGFYVVEDDVNPRPFSSAFKPIAALNPERTVYISSLSKTISPGLRVGILMPPAALLSQFLAASQTTSWMAPPLMAEVACHWIKDGTATELERQRATITANLLDQAAQSLAGIPYRHHVATSHLWLPLSGPWKAVEFAEALSSRGVRVSPSELFAVDPVSAPSGVRINLTNIGEERLHKSLSSIVELWNSKPQATNFQM</sequence>
<dbReference type="EMBL" id="JAPWGY010000010">
    <property type="protein sequence ID" value="MCZ4282763.1"/>
    <property type="molecule type" value="Genomic_DNA"/>
</dbReference>
<evidence type="ECO:0000256" key="5">
    <source>
        <dbReference type="ARBA" id="ARBA00023163"/>
    </source>
</evidence>
<comment type="similarity">
    <text evidence="1">In the C-terminal section; belongs to the class-I pyridoxal-phosphate-dependent aminotransferase family.</text>
</comment>
<protein>
    <submittedName>
        <fullName evidence="7">PLP-dependent aminotransferase family protein</fullName>
    </submittedName>
</protein>
<dbReference type="InterPro" id="IPR015424">
    <property type="entry name" value="PyrdxlP-dep_Trfase"/>
</dbReference>
<dbReference type="CDD" id="cd00609">
    <property type="entry name" value="AAT_like"/>
    <property type="match status" value="1"/>
</dbReference>
<dbReference type="InterPro" id="IPR015422">
    <property type="entry name" value="PyrdxlP-dep_Trfase_small"/>
</dbReference>
<keyword evidence="7" id="KW-0808">Transferase</keyword>
<evidence type="ECO:0000313" key="7">
    <source>
        <dbReference type="EMBL" id="MCZ4282763.1"/>
    </source>
</evidence>
<keyword evidence="8" id="KW-1185">Reference proteome</keyword>
<dbReference type="InterPro" id="IPR036390">
    <property type="entry name" value="WH_DNA-bd_sf"/>
</dbReference>
<dbReference type="SMART" id="SM00345">
    <property type="entry name" value="HTH_GNTR"/>
    <property type="match status" value="1"/>
</dbReference>
<dbReference type="Gene3D" id="3.40.640.10">
    <property type="entry name" value="Type I PLP-dependent aspartate aminotransferase-like (Major domain)"/>
    <property type="match status" value="1"/>
</dbReference>
<keyword evidence="5" id="KW-0804">Transcription</keyword>
<dbReference type="PROSITE" id="PS50949">
    <property type="entry name" value="HTH_GNTR"/>
    <property type="match status" value="1"/>
</dbReference>
<dbReference type="PANTHER" id="PTHR46577:SF1">
    <property type="entry name" value="HTH-TYPE TRANSCRIPTIONAL REGULATORY PROTEIN GABR"/>
    <property type="match status" value="1"/>
</dbReference>
<dbReference type="SUPFAM" id="SSF53383">
    <property type="entry name" value="PLP-dependent transferases"/>
    <property type="match status" value="1"/>
</dbReference>
<keyword evidence="3" id="KW-0805">Transcription regulation</keyword>
<reference evidence="7" key="1">
    <citation type="submission" date="2022-12" db="EMBL/GenBank/DDBJ databases">
        <title>Bacterial isolates from different developmental stages of Nematostella vectensis.</title>
        <authorList>
            <person name="Fraune S."/>
        </authorList>
    </citation>
    <scope>NUCLEOTIDE SEQUENCE</scope>
    <source>
        <strain evidence="7">G21630-S1</strain>
    </source>
</reference>
<dbReference type="PANTHER" id="PTHR46577">
    <property type="entry name" value="HTH-TYPE TRANSCRIPTIONAL REGULATORY PROTEIN GABR"/>
    <property type="match status" value="1"/>
</dbReference>
<keyword evidence="2" id="KW-0663">Pyridoxal phosphate</keyword>
<dbReference type="Gene3D" id="1.10.10.10">
    <property type="entry name" value="Winged helix-like DNA-binding domain superfamily/Winged helix DNA-binding domain"/>
    <property type="match status" value="1"/>
</dbReference>
<feature type="domain" description="HTH gntR-type" evidence="6">
    <location>
        <begin position="11"/>
        <end position="79"/>
    </location>
</feature>
<dbReference type="RefSeq" id="WP_269424906.1">
    <property type="nucleotide sequence ID" value="NZ_JAPWGY010000010.1"/>
</dbReference>
<keyword evidence="7" id="KW-0032">Aminotransferase</keyword>
<evidence type="ECO:0000256" key="4">
    <source>
        <dbReference type="ARBA" id="ARBA00023125"/>
    </source>
</evidence>
<dbReference type="InterPro" id="IPR004839">
    <property type="entry name" value="Aminotransferase_I/II_large"/>
</dbReference>
<proteinExistence type="inferred from homology"/>
<dbReference type="InterPro" id="IPR036388">
    <property type="entry name" value="WH-like_DNA-bd_sf"/>
</dbReference>